<dbReference type="RefSeq" id="WP_341698065.1">
    <property type="nucleotide sequence ID" value="NZ_JBBYHR010000009.1"/>
</dbReference>
<gene>
    <name evidence="2" type="ORF">AAEO56_14875</name>
</gene>
<accession>A0ABU9HZH0</accession>
<dbReference type="EMBL" id="JBBYHR010000009">
    <property type="protein sequence ID" value="MEL1245556.1"/>
    <property type="molecule type" value="Genomic_DNA"/>
</dbReference>
<sequence length="120" mass="13722">MLEFWTAALYYTEREPASDGWVVLTDPNEKGINISLQQVPEKRNGKRGRLHIDLYTENQQEEVERLVTLGATRCPWRYQPSDDFIVLADPDHNLFCVVQMPGGKSCCSSVLPPQGYKHNN</sequence>
<evidence type="ECO:0000313" key="2">
    <source>
        <dbReference type="EMBL" id="MEL1245556.1"/>
    </source>
</evidence>
<dbReference type="Gene3D" id="3.10.180.10">
    <property type="entry name" value="2,3-Dihydroxybiphenyl 1,2-Dioxygenase, domain 1"/>
    <property type="match status" value="1"/>
</dbReference>
<keyword evidence="3" id="KW-1185">Reference proteome</keyword>
<dbReference type="InterPro" id="IPR041581">
    <property type="entry name" value="Glyoxalase_6"/>
</dbReference>
<name>A0ABU9HZH0_9FLAO</name>
<dbReference type="InterPro" id="IPR037523">
    <property type="entry name" value="VOC_core"/>
</dbReference>
<proteinExistence type="predicted"/>
<dbReference type="InterPro" id="IPR029068">
    <property type="entry name" value="Glyas_Bleomycin-R_OHBP_Dase"/>
</dbReference>
<dbReference type="PROSITE" id="PS51819">
    <property type="entry name" value="VOC"/>
    <property type="match status" value="1"/>
</dbReference>
<feature type="domain" description="VOC" evidence="1">
    <location>
        <begin position="1"/>
        <end position="100"/>
    </location>
</feature>
<dbReference type="Proteomes" id="UP001464555">
    <property type="component" value="Unassembled WGS sequence"/>
</dbReference>
<dbReference type="PANTHER" id="PTHR35908:SF1">
    <property type="entry name" value="CONSERVED PROTEIN"/>
    <property type="match status" value="1"/>
</dbReference>
<organism evidence="2 3">
    <name type="scientific">Flavobacterium arundinis</name>
    <dbReference type="NCBI Taxonomy" id="3139143"/>
    <lineage>
        <taxon>Bacteria</taxon>
        <taxon>Pseudomonadati</taxon>
        <taxon>Bacteroidota</taxon>
        <taxon>Flavobacteriia</taxon>
        <taxon>Flavobacteriales</taxon>
        <taxon>Flavobacteriaceae</taxon>
        <taxon>Flavobacterium</taxon>
    </lineage>
</organism>
<evidence type="ECO:0000313" key="3">
    <source>
        <dbReference type="Proteomes" id="UP001464555"/>
    </source>
</evidence>
<comment type="caution">
    <text evidence="2">The sequence shown here is derived from an EMBL/GenBank/DDBJ whole genome shotgun (WGS) entry which is preliminary data.</text>
</comment>
<dbReference type="PANTHER" id="PTHR35908">
    <property type="entry name" value="HYPOTHETICAL FUSION PROTEIN"/>
    <property type="match status" value="1"/>
</dbReference>
<evidence type="ECO:0000259" key="1">
    <source>
        <dbReference type="PROSITE" id="PS51819"/>
    </source>
</evidence>
<dbReference type="Pfam" id="PF18029">
    <property type="entry name" value="Glyoxalase_6"/>
    <property type="match status" value="1"/>
</dbReference>
<reference evidence="2 3" key="1">
    <citation type="submission" date="2024-04" db="EMBL/GenBank/DDBJ databases">
        <title>Flavobacterium sp. DGU11 16S ribosomal RNA gene Genome sequencing and assembly.</title>
        <authorList>
            <person name="Park S."/>
        </authorList>
    </citation>
    <scope>NUCLEOTIDE SEQUENCE [LARGE SCALE GENOMIC DNA]</scope>
    <source>
        <strain evidence="2 3">DGU11</strain>
    </source>
</reference>
<protein>
    <submittedName>
        <fullName evidence="2">VOC family protein</fullName>
    </submittedName>
</protein>
<dbReference type="SUPFAM" id="SSF54593">
    <property type="entry name" value="Glyoxalase/Bleomycin resistance protein/Dihydroxybiphenyl dioxygenase"/>
    <property type="match status" value="1"/>
</dbReference>